<name>A0A9D4KX86_DREPO</name>
<reference evidence="1" key="1">
    <citation type="journal article" date="2019" name="bioRxiv">
        <title>The Genome of the Zebra Mussel, Dreissena polymorpha: A Resource for Invasive Species Research.</title>
        <authorList>
            <person name="McCartney M.A."/>
            <person name="Auch B."/>
            <person name="Kono T."/>
            <person name="Mallez S."/>
            <person name="Zhang Y."/>
            <person name="Obille A."/>
            <person name="Becker A."/>
            <person name="Abrahante J.E."/>
            <person name="Garbe J."/>
            <person name="Badalamenti J.P."/>
            <person name="Herman A."/>
            <person name="Mangelson H."/>
            <person name="Liachko I."/>
            <person name="Sullivan S."/>
            <person name="Sone E.D."/>
            <person name="Koren S."/>
            <person name="Silverstein K.A.T."/>
            <person name="Beckman K.B."/>
            <person name="Gohl D.M."/>
        </authorList>
    </citation>
    <scope>NUCLEOTIDE SEQUENCE</scope>
    <source>
        <strain evidence="1">Duluth1</strain>
        <tissue evidence="1">Whole animal</tissue>
    </source>
</reference>
<evidence type="ECO:0000313" key="1">
    <source>
        <dbReference type="EMBL" id="KAH3847838.1"/>
    </source>
</evidence>
<gene>
    <name evidence="1" type="ORF">DPMN_090170</name>
</gene>
<organism evidence="1 2">
    <name type="scientific">Dreissena polymorpha</name>
    <name type="common">Zebra mussel</name>
    <name type="synonym">Mytilus polymorpha</name>
    <dbReference type="NCBI Taxonomy" id="45954"/>
    <lineage>
        <taxon>Eukaryota</taxon>
        <taxon>Metazoa</taxon>
        <taxon>Spiralia</taxon>
        <taxon>Lophotrochozoa</taxon>
        <taxon>Mollusca</taxon>
        <taxon>Bivalvia</taxon>
        <taxon>Autobranchia</taxon>
        <taxon>Heteroconchia</taxon>
        <taxon>Euheterodonta</taxon>
        <taxon>Imparidentia</taxon>
        <taxon>Neoheterodontei</taxon>
        <taxon>Myida</taxon>
        <taxon>Dreissenoidea</taxon>
        <taxon>Dreissenidae</taxon>
        <taxon>Dreissena</taxon>
    </lineage>
</organism>
<dbReference type="AlphaFoldDB" id="A0A9D4KX86"/>
<accession>A0A9D4KX86</accession>
<dbReference type="Proteomes" id="UP000828390">
    <property type="component" value="Unassembled WGS sequence"/>
</dbReference>
<sequence length="62" mass="6915">MGPRGSELPDSEYSKHDQEKLCKRLKWSMEKAPSVKNAINDVSLADMSEEEAAAFPIKGLFC</sequence>
<keyword evidence="2" id="KW-1185">Reference proteome</keyword>
<evidence type="ECO:0000313" key="2">
    <source>
        <dbReference type="Proteomes" id="UP000828390"/>
    </source>
</evidence>
<reference evidence="1" key="2">
    <citation type="submission" date="2020-11" db="EMBL/GenBank/DDBJ databases">
        <authorList>
            <person name="McCartney M.A."/>
            <person name="Auch B."/>
            <person name="Kono T."/>
            <person name="Mallez S."/>
            <person name="Becker A."/>
            <person name="Gohl D.M."/>
            <person name="Silverstein K.A.T."/>
            <person name="Koren S."/>
            <person name="Bechman K.B."/>
            <person name="Herman A."/>
            <person name="Abrahante J.E."/>
            <person name="Garbe J."/>
        </authorList>
    </citation>
    <scope>NUCLEOTIDE SEQUENCE</scope>
    <source>
        <strain evidence="1">Duluth1</strain>
        <tissue evidence="1">Whole animal</tissue>
    </source>
</reference>
<comment type="caution">
    <text evidence="1">The sequence shown here is derived from an EMBL/GenBank/DDBJ whole genome shotgun (WGS) entry which is preliminary data.</text>
</comment>
<protein>
    <submittedName>
        <fullName evidence="1">Uncharacterized protein</fullName>
    </submittedName>
</protein>
<dbReference type="EMBL" id="JAIWYP010000003">
    <property type="protein sequence ID" value="KAH3847838.1"/>
    <property type="molecule type" value="Genomic_DNA"/>
</dbReference>
<proteinExistence type="predicted"/>